<dbReference type="AlphaFoldDB" id="A0A0F4GG39"/>
<keyword evidence="1" id="KW-0472">Membrane</keyword>
<keyword evidence="1" id="KW-0812">Transmembrane</keyword>
<protein>
    <submittedName>
        <fullName evidence="2">Uncharacterized protein</fullName>
    </submittedName>
</protein>
<organism evidence="2 3">
    <name type="scientific">Zymoseptoria brevis</name>
    <dbReference type="NCBI Taxonomy" id="1047168"/>
    <lineage>
        <taxon>Eukaryota</taxon>
        <taxon>Fungi</taxon>
        <taxon>Dikarya</taxon>
        <taxon>Ascomycota</taxon>
        <taxon>Pezizomycotina</taxon>
        <taxon>Dothideomycetes</taxon>
        <taxon>Dothideomycetidae</taxon>
        <taxon>Mycosphaerellales</taxon>
        <taxon>Mycosphaerellaceae</taxon>
        <taxon>Zymoseptoria</taxon>
    </lineage>
</organism>
<feature type="transmembrane region" description="Helical" evidence="1">
    <location>
        <begin position="109"/>
        <end position="127"/>
    </location>
</feature>
<dbReference type="Pfam" id="PF12716">
    <property type="entry name" value="Apq12"/>
    <property type="match status" value="1"/>
</dbReference>
<feature type="transmembrane region" description="Helical" evidence="1">
    <location>
        <begin position="133"/>
        <end position="154"/>
    </location>
</feature>
<keyword evidence="1" id="KW-1133">Transmembrane helix</keyword>
<gene>
    <name evidence="2" type="ORF">TI39_contig694g00002</name>
</gene>
<dbReference type="Proteomes" id="UP000033647">
    <property type="component" value="Unassembled WGS sequence"/>
</dbReference>
<name>A0A0F4GG39_9PEZI</name>
<keyword evidence="3" id="KW-1185">Reference proteome</keyword>
<evidence type="ECO:0000256" key="1">
    <source>
        <dbReference type="SAM" id="Phobius"/>
    </source>
</evidence>
<accession>A0A0F4GG39</accession>
<sequence length="228" mass="26183">MREQGFPIRIRKLKCDLSNGKHDNFLFATTNSSRTQHCLNSDSIYDIAPQYIRDDAHNRHHGRSTRYLPSPPSLPAQHHSTNTLLLLPDWAAFLLSDSTFAFAPYLRQLFGYALLAKSYLTPLIAQISQKPDLATAALLLVILFVSLKILNMLFQSVLFWMRMARKVVFWVGLMAASVWLYSRGPEGAVEDVQYLAKTWTGEYQHWKEQERVARMVNQGQGKQGRRGW</sequence>
<proteinExistence type="predicted"/>
<dbReference type="InterPro" id="IPR024316">
    <property type="entry name" value="APQ12"/>
</dbReference>
<evidence type="ECO:0000313" key="2">
    <source>
        <dbReference type="EMBL" id="KJX96228.1"/>
    </source>
</evidence>
<dbReference type="EMBL" id="LAFY01000686">
    <property type="protein sequence ID" value="KJX96228.1"/>
    <property type="molecule type" value="Genomic_DNA"/>
</dbReference>
<evidence type="ECO:0000313" key="3">
    <source>
        <dbReference type="Proteomes" id="UP000033647"/>
    </source>
</evidence>
<dbReference type="OrthoDB" id="3559694at2759"/>
<reference evidence="2 3" key="1">
    <citation type="submission" date="2015-03" db="EMBL/GenBank/DDBJ databases">
        <title>RNA-seq based gene annotation and comparative genomics of four Zymoseptoria species reveal species-specific pathogenicity related genes and transposable element activity.</title>
        <authorList>
            <person name="Grandaubert J."/>
            <person name="Bhattacharyya A."/>
            <person name="Stukenbrock E.H."/>
        </authorList>
    </citation>
    <scope>NUCLEOTIDE SEQUENCE [LARGE SCALE GENOMIC DNA]</scope>
    <source>
        <strain evidence="2 3">Zb18110</strain>
    </source>
</reference>
<comment type="caution">
    <text evidence="2">The sequence shown here is derived from an EMBL/GenBank/DDBJ whole genome shotgun (WGS) entry which is preliminary data.</text>
</comment>